<dbReference type="Gene3D" id="3.60.15.10">
    <property type="entry name" value="Ribonuclease Z/Hydroxyacylglutathione hydrolase-like"/>
    <property type="match status" value="1"/>
</dbReference>
<dbReference type="NCBIfam" id="TIGR03413">
    <property type="entry name" value="GSH_gloB"/>
    <property type="match status" value="1"/>
</dbReference>
<dbReference type="PANTHER" id="PTHR43705">
    <property type="entry name" value="HYDROXYACYLGLUTATHIONE HYDROLASE"/>
    <property type="match status" value="1"/>
</dbReference>
<feature type="binding site" evidence="7">
    <location>
        <position position="55"/>
    </location>
    <ligand>
        <name>Zn(2+)</name>
        <dbReference type="ChEBI" id="CHEBI:29105"/>
        <label>1</label>
    </ligand>
</feature>
<dbReference type="AlphaFoldDB" id="A0A1I1GS15"/>
<feature type="binding site" evidence="7">
    <location>
        <position position="129"/>
    </location>
    <ligand>
        <name>Zn(2+)</name>
        <dbReference type="ChEBI" id="CHEBI:29105"/>
        <label>1</label>
    </ligand>
</feature>
<comment type="catalytic activity">
    <reaction evidence="1 7">
        <text>an S-(2-hydroxyacyl)glutathione + H2O = a 2-hydroxy carboxylate + glutathione + H(+)</text>
        <dbReference type="Rhea" id="RHEA:21864"/>
        <dbReference type="ChEBI" id="CHEBI:15377"/>
        <dbReference type="ChEBI" id="CHEBI:15378"/>
        <dbReference type="ChEBI" id="CHEBI:57925"/>
        <dbReference type="ChEBI" id="CHEBI:58896"/>
        <dbReference type="ChEBI" id="CHEBI:71261"/>
        <dbReference type="EC" id="3.1.2.6"/>
    </reaction>
</comment>
<organism evidence="9 10">
    <name type="scientific">Pseudoalteromonas denitrificans DSM 6059</name>
    <dbReference type="NCBI Taxonomy" id="1123010"/>
    <lineage>
        <taxon>Bacteria</taxon>
        <taxon>Pseudomonadati</taxon>
        <taxon>Pseudomonadota</taxon>
        <taxon>Gammaproteobacteria</taxon>
        <taxon>Alteromonadales</taxon>
        <taxon>Pseudoalteromonadaceae</taxon>
        <taxon>Pseudoalteromonas</taxon>
    </lineage>
</organism>
<dbReference type="HAMAP" id="MF_01374">
    <property type="entry name" value="Glyoxalase_2"/>
    <property type="match status" value="1"/>
</dbReference>
<evidence type="ECO:0000256" key="4">
    <source>
        <dbReference type="ARBA" id="ARBA00022723"/>
    </source>
</evidence>
<comment type="cofactor">
    <cofactor evidence="7">
        <name>Zn(2+)</name>
        <dbReference type="ChEBI" id="CHEBI:29105"/>
    </cofactor>
    <text evidence="7">Binds 2 Zn(2+) ions per subunit.</text>
</comment>
<evidence type="ECO:0000259" key="8">
    <source>
        <dbReference type="SMART" id="SM00849"/>
    </source>
</evidence>
<feature type="domain" description="Metallo-beta-lactamase" evidence="8">
    <location>
        <begin position="12"/>
        <end position="167"/>
    </location>
</feature>
<feature type="binding site" evidence="7">
    <location>
        <position position="167"/>
    </location>
    <ligand>
        <name>Zn(2+)</name>
        <dbReference type="ChEBI" id="CHEBI:29105"/>
        <label>2</label>
    </ligand>
</feature>
<evidence type="ECO:0000256" key="5">
    <source>
        <dbReference type="ARBA" id="ARBA00022801"/>
    </source>
</evidence>
<dbReference type="InterPro" id="IPR035680">
    <property type="entry name" value="Clx_II_MBL"/>
</dbReference>
<comment type="function">
    <text evidence="7">Thiolesterase that catalyzes the hydrolysis of S-D-lactoyl-glutathione to form glutathione and D-lactic acid.</text>
</comment>
<dbReference type="EMBL" id="FOLO01000005">
    <property type="protein sequence ID" value="SFC14255.1"/>
    <property type="molecule type" value="Genomic_DNA"/>
</dbReference>
<dbReference type="SUPFAM" id="SSF56281">
    <property type="entry name" value="Metallo-hydrolase/oxidoreductase"/>
    <property type="match status" value="1"/>
</dbReference>
<dbReference type="STRING" id="1123010.SAMN02745724_01007"/>
<dbReference type="OrthoDB" id="9802248at2"/>
<dbReference type="RefSeq" id="WP_091980919.1">
    <property type="nucleotide sequence ID" value="NZ_FOLO01000005.1"/>
</dbReference>
<dbReference type="InterPro" id="IPR032282">
    <property type="entry name" value="HAGH_C"/>
</dbReference>
<dbReference type="Proteomes" id="UP000198862">
    <property type="component" value="Unassembled WGS sequence"/>
</dbReference>
<dbReference type="SMART" id="SM00849">
    <property type="entry name" value="Lactamase_B"/>
    <property type="match status" value="1"/>
</dbReference>
<comment type="pathway">
    <text evidence="2 7">Secondary metabolite metabolism; methylglyoxal degradation; (R)-lactate from methylglyoxal: step 2/2.</text>
</comment>
<dbReference type="CDD" id="cd07723">
    <property type="entry name" value="hydroxyacylglutathione_hydrolase_MBL-fold"/>
    <property type="match status" value="1"/>
</dbReference>
<dbReference type="Pfam" id="PF16123">
    <property type="entry name" value="HAGH_C"/>
    <property type="match status" value="1"/>
</dbReference>
<feature type="binding site" evidence="7">
    <location>
        <position position="60"/>
    </location>
    <ligand>
        <name>Zn(2+)</name>
        <dbReference type="ChEBI" id="CHEBI:29105"/>
        <label>2</label>
    </ligand>
</feature>
<comment type="similarity">
    <text evidence="3 7">Belongs to the metallo-beta-lactamase superfamily. Glyoxalase II family.</text>
</comment>
<dbReference type="PANTHER" id="PTHR43705:SF1">
    <property type="entry name" value="HYDROXYACYLGLUTATHIONE HYDROLASE GLOB"/>
    <property type="match status" value="1"/>
</dbReference>
<comment type="subunit">
    <text evidence="7">Monomer.</text>
</comment>
<keyword evidence="4 7" id="KW-0479">Metal-binding</keyword>
<sequence>MLNIEPIHAYSDNFIWAITKTSEQSLFVVDPGQAEPVIAYIKQHALQLKGILITHHHWDHTNGVEKLKQIYPDAIVYGPKNSPFKGTDVKLIQGDNLNILGHMFNITETPGHTLDHICYYTDDILFCGDTLFSAGCGRLFEGTPTQMFQSLQKISTLPATCKIYCTHEYTLDNLTFAKTVEPNNVNLTQYLKEVIHKRNNDINTIPTSLCVEFKINPFLRSLNPDNQFVIPNEFKNTNNKPESSFTSLRQYKDNF</sequence>
<proteinExistence type="inferred from homology"/>
<dbReference type="GO" id="GO:0019243">
    <property type="term" value="P:methylglyoxal catabolic process to D-lactate via S-lactoyl-glutathione"/>
    <property type="evidence" value="ECO:0007669"/>
    <property type="project" value="UniProtKB-UniRule"/>
</dbReference>
<feature type="binding site" evidence="7">
    <location>
        <position position="57"/>
    </location>
    <ligand>
        <name>Zn(2+)</name>
        <dbReference type="ChEBI" id="CHEBI:29105"/>
        <label>1</label>
    </ligand>
</feature>
<evidence type="ECO:0000313" key="10">
    <source>
        <dbReference type="Proteomes" id="UP000198862"/>
    </source>
</evidence>
<feature type="binding site" evidence="7">
    <location>
        <position position="129"/>
    </location>
    <ligand>
        <name>Zn(2+)</name>
        <dbReference type="ChEBI" id="CHEBI:29105"/>
        <label>2</label>
    </ligand>
</feature>
<reference evidence="9 10" key="1">
    <citation type="submission" date="2016-10" db="EMBL/GenBank/DDBJ databases">
        <authorList>
            <person name="de Groot N.N."/>
        </authorList>
    </citation>
    <scope>NUCLEOTIDE SEQUENCE [LARGE SCALE GENOMIC DNA]</scope>
    <source>
        <strain evidence="9 10">DSM 6059</strain>
    </source>
</reference>
<dbReference type="InterPro" id="IPR036866">
    <property type="entry name" value="RibonucZ/Hydroxyglut_hydro"/>
</dbReference>
<name>A0A1I1GS15_9GAMM</name>
<gene>
    <name evidence="7" type="primary">gloB</name>
    <name evidence="9" type="ORF">SAMN02745724_01007</name>
</gene>
<evidence type="ECO:0000256" key="1">
    <source>
        <dbReference type="ARBA" id="ARBA00001623"/>
    </source>
</evidence>
<evidence type="ECO:0000256" key="3">
    <source>
        <dbReference type="ARBA" id="ARBA00006759"/>
    </source>
</evidence>
<evidence type="ECO:0000313" key="9">
    <source>
        <dbReference type="EMBL" id="SFC14255.1"/>
    </source>
</evidence>
<keyword evidence="6 7" id="KW-0862">Zinc</keyword>
<evidence type="ECO:0000256" key="2">
    <source>
        <dbReference type="ARBA" id="ARBA00004963"/>
    </source>
</evidence>
<keyword evidence="5 7" id="KW-0378">Hydrolase</keyword>
<dbReference type="InterPro" id="IPR001279">
    <property type="entry name" value="Metallo-B-lactamas"/>
</dbReference>
<dbReference type="Pfam" id="PF00753">
    <property type="entry name" value="Lactamase_B"/>
    <property type="match status" value="1"/>
</dbReference>
<dbReference type="GO" id="GO:0004416">
    <property type="term" value="F:hydroxyacylglutathione hydrolase activity"/>
    <property type="evidence" value="ECO:0007669"/>
    <property type="project" value="UniProtKB-UniRule"/>
</dbReference>
<feature type="binding site" evidence="7">
    <location>
        <position position="59"/>
    </location>
    <ligand>
        <name>Zn(2+)</name>
        <dbReference type="ChEBI" id="CHEBI:29105"/>
        <label>2</label>
    </ligand>
</feature>
<dbReference type="GO" id="GO:0046872">
    <property type="term" value="F:metal ion binding"/>
    <property type="evidence" value="ECO:0007669"/>
    <property type="project" value="UniProtKB-KW"/>
</dbReference>
<dbReference type="UniPathway" id="UPA00619">
    <property type="reaction ID" value="UER00676"/>
</dbReference>
<keyword evidence="10" id="KW-1185">Reference proteome</keyword>
<dbReference type="EC" id="3.1.2.6" evidence="7"/>
<dbReference type="PIRSF" id="PIRSF005457">
    <property type="entry name" value="Glx"/>
    <property type="match status" value="1"/>
</dbReference>
<accession>A0A1I1GS15</accession>
<evidence type="ECO:0000256" key="6">
    <source>
        <dbReference type="ARBA" id="ARBA00022833"/>
    </source>
</evidence>
<dbReference type="InterPro" id="IPR050110">
    <property type="entry name" value="Glyoxalase_II_hydrolase"/>
</dbReference>
<dbReference type="InterPro" id="IPR017782">
    <property type="entry name" value="Hydroxyacylglutathione_Hdrlase"/>
</dbReference>
<protein>
    <recommendedName>
        <fullName evidence="7">Hydroxyacylglutathione hydrolase</fullName>
        <ecNumber evidence="7">3.1.2.6</ecNumber>
    </recommendedName>
    <alternativeName>
        <fullName evidence="7">Glyoxalase II</fullName>
        <shortName evidence="7">Glx II</shortName>
    </alternativeName>
</protein>
<feature type="binding site" evidence="7">
    <location>
        <position position="112"/>
    </location>
    <ligand>
        <name>Zn(2+)</name>
        <dbReference type="ChEBI" id="CHEBI:29105"/>
        <label>1</label>
    </ligand>
</feature>
<evidence type="ECO:0000256" key="7">
    <source>
        <dbReference type="HAMAP-Rule" id="MF_01374"/>
    </source>
</evidence>